<keyword evidence="2" id="KW-1185">Reference proteome</keyword>
<name>A0ABM7ZCP9_9BACT</name>
<proteinExistence type="predicted"/>
<gene>
    <name evidence="1" type="ORF">Abiwalacus_00350</name>
</gene>
<evidence type="ECO:0000313" key="2">
    <source>
        <dbReference type="Proteomes" id="UP001062263"/>
    </source>
</evidence>
<evidence type="ECO:0000313" key="1">
    <source>
        <dbReference type="EMBL" id="BDL42461.1"/>
    </source>
</evidence>
<sequence>MTSKELKYVHISFYTQALDNGAIVRNGGIGDYYEKYKERVSHTSDSSYNATIVFSKGQWTRGQDSESYICEKIGKDRLVIKSVMIENGVPKAIEPYLFLYFKTSDAGNAYVFEEESIGGNISFMLKKSSEKQ</sequence>
<accession>A0ABM7ZCP9</accession>
<dbReference type="Proteomes" id="UP001062263">
    <property type="component" value="Chromosome"/>
</dbReference>
<reference evidence="1" key="1">
    <citation type="submission" date="2022-06" db="EMBL/GenBank/DDBJ databases">
        <title>Akkermansia biwalacus sp. nov., an anaerobic mucin-degrading bacterium isolated from human intestine.</title>
        <authorList>
            <person name="Kobayashi Y."/>
            <person name="Inoue S."/>
            <person name="Kawahara T."/>
            <person name="Kohda N."/>
        </authorList>
    </citation>
    <scope>NUCLEOTIDE SEQUENCE</scope>
    <source>
        <strain evidence="1">WON2089</strain>
    </source>
</reference>
<organism evidence="1 2">
    <name type="scientific">Akkermansia biwaensis</name>
    <dbReference type="NCBI Taxonomy" id="2946555"/>
    <lineage>
        <taxon>Bacteria</taxon>
        <taxon>Pseudomonadati</taxon>
        <taxon>Verrucomicrobiota</taxon>
        <taxon>Verrucomicrobiia</taxon>
        <taxon>Verrucomicrobiales</taxon>
        <taxon>Akkermansiaceae</taxon>
        <taxon>Akkermansia</taxon>
    </lineage>
</organism>
<protein>
    <submittedName>
        <fullName evidence="1">Uncharacterized protein</fullName>
    </submittedName>
</protein>
<dbReference type="EMBL" id="AP025943">
    <property type="protein sequence ID" value="BDL42461.1"/>
    <property type="molecule type" value="Genomic_DNA"/>
</dbReference>